<keyword evidence="1" id="KW-0472">Membrane</keyword>
<name>A0A1F6U421_9PROT</name>
<accession>A0A1F6U421</accession>
<dbReference type="AlphaFoldDB" id="A0A1F6U421"/>
<dbReference type="Proteomes" id="UP000179037">
    <property type="component" value="Unassembled WGS sequence"/>
</dbReference>
<evidence type="ECO:0000313" key="2">
    <source>
        <dbReference type="EMBL" id="OGI52098.1"/>
    </source>
</evidence>
<reference evidence="2 3" key="1">
    <citation type="journal article" date="2016" name="Nat. Commun.">
        <title>Thousands of microbial genomes shed light on interconnected biogeochemical processes in an aquifer system.</title>
        <authorList>
            <person name="Anantharaman K."/>
            <person name="Brown C.T."/>
            <person name="Hug L.A."/>
            <person name="Sharon I."/>
            <person name="Castelle C.J."/>
            <person name="Probst A.J."/>
            <person name="Thomas B.C."/>
            <person name="Singh A."/>
            <person name="Wilkins M.J."/>
            <person name="Karaoz U."/>
            <person name="Brodie E.L."/>
            <person name="Williams K.H."/>
            <person name="Hubbard S.S."/>
            <person name="Banfield J.F."/>
        </authorList>
    </citation>
    <scope>NUCLEOTIDE SEQUENCE [LARGE SCALE GENOMIC DNA]</scope>
</reference>
<evidence type="ECO:0000256" key="1">
    <source>
        <dbReference type="SAM" id="Phobius"/>
    </source>
</evidence>
<comment type="caution">
    <text evidence="2">The sequence shown here is derived from an EMBL/GenBank/DDBJ whole genome shotgun (WGS) entry which is preliminary data.</text>
</comment>
<evidence type="ECO:0000313" key="3">
    <source>
        <dbReference type="Proteomes" id="UP000179037"/>
    </source>
</evidence>
<organism evidence="2 3">
    <name type="scientific">Candidatus Muproteobacteria bacterium RIFCSPLOWO2_01_FULL_60_18</name>
    <dbReference type="NCBI Taxonomy" id="1817768"/>
    <lineage>
        <taxon>Bacteria</taxon>
        <taxon>Pseudomonadati</taxon>
        <taxon>Pseudomonadota</taxon>
        <taxon>Candidatus Muproteobacteria</taxon>
    </lineage>
</organism>
<keyword evidence="1" id="KW-0812">Transmembrane</keyword>
<protein>
    <recommendedName>
        <fullName evidence="4">Major facilitator superfamily (MFS) profile domain-containing protein</fullName>
    </recommendedName>
</protein>
<sequence length="66" mass="7132">MPKRRTLIAVAGIAASFVGLVGVIIFLLVNKIVSFAMAMLMLVALFGLYIGFGILIAVYRFIGKLE</sequence>
<gene>
    <name evidence="2" type="ORF">A3A87_07100</name>
</gene>
<feature type="transmembrane region" description="Helical" evidence="1">
    <location>
        <begin position="35"/>
        <end position="62"/>
    </location>
</feature>
<dbReference type="EMBL" id="MFTC01000026">
    <property type="protein sequence ID" value="OGI52098.1"/>
    <property type="molecule type" value="Genomic_DNA"/>
</dbReference>
<evidence type="ECO:0008006" key="4">
    <source>
        <dbReference type="Google" id="ProtNLM"/>
    </source>
</evidence>
<feature type="transmembrane region" description="Helical" evidence="1">
    <location>
        <begin position="7"/>
        <end position="29"/>
    </location>
</feature>
<keyword evidence="1" id="KW-1133">Transmembrane helix</keyword>
<proteinExistence type="predicted"/>